<dbReference type="PANTHER" id="PTHR34474:SF2">
    <property type="entry name" value="SIGNAL TRANSDUCTION PROTEIN TRAP"/>
    <property type="match status" value="1"/>
</dbReference>
<dbReference type="GO" id="GO:0004497">
    <property type="term" value="F:monooxygenase activity"/>
    <property type="evidence" value="ECO:0007669"/>
    <property type="project" value="UniProtKB-KW"/>
</dbReference>
<evidence type="ECO:0000313" key="3">
    <source>
        <dbReference type="Proteomes" id="UP000247555"/>
    </source>
</evidence>
<dbReference type="PROSITE" id="PS51725">
    <property type="entry name" value="ABM"/>
    <property type="match status" value="1"/>
</dbReference>
<dbReference type="SUPFAM" id="SSF54909">
    <property type="entry name" value="Dimeric alpha+beta barrel"/>
    <property type="match status" value="1"/>
</dbReference>
<dbReference type="InterPro" id="IPR050404">
    <property type="entry name" value="Heme-degrading_MO"/>
</dbReference>
<reference evidence="2 3" key="1">
    <citation type="submission" date="2018-05" db="EMBL/GenBank/DDBJ databases">
        <title>Genomic Encyclopedia of Type Strains, Phase IV (KMG-IV): sequencing the most valuable type-strain genomes for metagenomic binning, comparative biology and taxonomic classification.</title>
        <authorList>
            <person name="Goeker M."/>
        </authorList>
    </citation>
    <scope>NUCLEOTIDE SEQUENCE [LARGE SCALE GENOMIC DNA]</scope>
    <source>
        <strain evidence="2 3">DSM 29661</strain>
    </source>
</reference>
<dbReference type="OrthoDB" id="9798115at2"/>
<dbReference type="AlphaFoldDB" id="A0A318KXM1"/>
<keyword evidence="2" id="KW-0560">Oxidoreductase</keyword>
<keyword evidence="2" id="KW-0503">Monooxygenase</keyword>
<dbReference type="Pfam" id="PF03992">
    <property type="entry name" value="ABM"/>
    <property type="match status" value="1"/>
</dbReference>
<dbReference type="Gene3D" id="3.30.70.100">
    <property type="match status" value="1"/>
</dbReference>
<dbReference type="Proteomes" id="UP000247555">
    <property type="component" value="Unassembled WGS sequence"/>
</dbReference>
<dbReference type="InterPro" id="IPR011008">
    <property type="entry name" value="Dimeric_a/b-barrel"/>
</dbReference>
<protein>
    <submittedName>
        <fullName evidence="2">Heme-degrading monooxygenase HmoA</fullName>
    </submittedName>
</protein>
<evidence type="ECO:0000313" key="2">
    <source>
        <dbReference type="EMBL" id="PXX80366.1"/>
    </source>
</evidence>
<dbReference type="EMBL" id="QJKI01000004">
    <property type="protein sequence ID" value="PXX80366.1"/>
    <property type="molecule type" value="Genomic_DNA"/>
</dbReference>
<dbReference type="RefSeq" id="WP_110390057.1">
    <property type="nucleotide sequence ID" value="NZ_DAIPEO010000083.1"/>
</dbReference>
<name>A0A318KXM1_9NEIS</name>
<dbReference type="InterPro" id="IPR007138">
    <property type="entry name" value="ABM_dom"/>
</dbReference>
<organism evidence="2 3">
    <name type="scientific">Rivihabitans pingtungensis</name>
    <dbReference type="NCBI Taxonomy" id="1054498"/>
    <lineage>
        <taxon>Bacteria</taxon>
        <taxon>Pseudomonadati</taxon>
        <taxon>Pseudomonadota</taxon>
        <taxon>Betaproteobacteria</taxon>
        <taxon>Neisseriales</taxon>
        <taxon>Aquaspirillaceae</taxon>
        <taxon>Rivihabitans</taxon>
    </lineage>
</organism>
<sequence>MFLAMNRFRIARGQEDAFIAIWRERNSYLEQVPGFIHFHLLQGASTEEYTLFASHAEWESEDAFQAWTRSDAFRQAHANAGARRELYLGPPQLELFKSVL</sequence>
<comment type="caution">
    <text evidence="2">The sequence shown here is derived from an EMBL/GenBank/DDBJ whole genome shotgun (WGS) entry which is preliminary data.</text>
</comment>
<gene>
    <name evidence="2" type="ORF">DFR34_104141</name>
</gene>
<feature type="domain" description="ABM" evidence="1">
    <location>
        <begin position="2"/>
        <end position="95"/>
    </location>
</feature>
<dbReference type="PANTHER" id="PTHR34474">
    <property type="entry name" value="SIGNAL TRANSDUCTION PROTEIN TRAP"/>
    <property type="match status" value="1"/>
</dbReference>
<keyword evidence="3" id="KW-1185">Reference proteome</keyword>
<proteinExistence type="predicted"/>
<accession>A0A318KXM1</accession>
<evidence type="ECO:0000259" key="1">
    <source>
        <dbReference type="PROSITE" id="PS51725"/>
    </source>
</evidence>